<dbReference type="Gene3D" id="2.70.70.10">
    <property type="entry name" value="Glucose Permease (Domain IIA)"/>
    <property type="match status" value="1"/>
</dbReference>
<dbReference type="InterPro" id="IPR045834">
    <property type="entry name" value="Csd3_N2"/>
</dbReference>
<evidence type="ECO:0000259" key="10">
    <source>
        <dbReference type="Pfam" id="PF19425"/>
    </source>
</evidence>
<evidence type="ECO:0000256" key="4">
    <source>
        <dbReference type="ARBA" id="ARBA00022723"/>
    </source>
</evidence>
<evidence type="ECO:0000256" key="2">
    <source>
        <dbReference type="ARBA" id="ARBA00004196"/>
    </source>
</evidence>
<evidence type="ECO:0000256" key="1">
    <source>
        <dbReference type="ARBA" id="ARBA00001947"/>
    </source>
</evidence>
<dbReference type="Pfam" id="PF01551">
    <property type="entry name" value="Peptidase_M23"/>
    <property type="match status" value="1"/>
</dbReference>
<keyword evidence="3" id="KW-0645">Protease</keyword>
<evidence type="ECO:0000313" key="12">
    <source>
        <dbReference type="Proteomes" id="UP000831327"/>
    </source>
</evidence>
<dbReference type="Proteomes" id="UP000831327">
    <property type="component" value="Chromosome"/>
</dbReference>
<accession>A0ABN6P229</accession>
<dbReference type="EMBL" id="AP025637">
    <property type="protein sequence ID" value="BDG71922.1"/>
    <property type="molecule type" value="Genomic_DNA"/>
</dbReference>
<dbReference type="Gene3D" id="3.10.450.350">
    <property type="match status" value="2"/>
</dbReference>
<dbReference type="CDD" id="cd12797">
    <property type="entry name" value="M23_peptidase"/>
    <property type="match status" value="1"/>
</dbReference>
<evidence type="ECO:0000313" key="11">
    <source>
        <dbReference type="EMBL" id="BDG71922.1"/>
    </source>
</evidence>
<sequence>MRIFAAITFAAALALQALPARADPQPASEERVLVVRPGDTLARMLDSAGIDDAAAATAIASLATLFRPTSLRPGDDVALRLTTSDPAILLEIEVEPEPGRTIRTRRAANGTWRAEQLIAPRQRFAARAEGTVDGGLFPAMTRAGLPPGLALSLIRILGHQVDFQRDLQPGDRFSILFERFRDSEGDILGHGQILGARLTLSSRVIEIWRHRSARGETDWFDRDGRSLRRSFLRTPLDGARISSGYGMRSHPVLGFNRMHQGIDFAAPTGTRVFAAADGTVVSARREGGYGLMVRLRHANGVETRYAHLSRFARGVGPGRRVRQGDVIGAVGSTGLSTGPHLHYEVAVAGRAVNPARHVQQAARLGGADLAAFRARQRSLATLAASLGERQEMALASD</sequence>
<feature type="signal peptide" evidence="8">
    <location>
        <begin position="1"/>
        <end position="22"/>
    </location>
</feature>
<evidence type="ECO:0000256" key="5">
    <source>
        <dbReference type="ARBA" id="ARBA00022801"/>
    </source>
</evidence>
<keyword evidence="5" id="KW-0378">Hydrolase</keyword>
<evidence type="ECO:0000256" key="8">
    <source>
        <dbReference type="SAM" id="SignalP"/>
    </source>
</evidence>
<organism evidence="11 12">
    <name type="scientific">Roseomonas fluvialis</name>
    <dbReference type="NCBI Taxonomy" id="1750527"/>
    <lineage>
        <taxon>Bacteria</taxon>
        <taxon>Pseudomonadati</taxon>
        <taxon>Pseudomonadota</taxon>
        <taxon>Alphaproteobacteria</taxon>
        <taxon>Acetobacterales</taxon>
        <taxon>Roseomonadaceae</taxon>
        <taxon>Roseomonas</taxon>
    </lineage>
</organism>
<dbReference type="PANTHER" id="PTHR21666:SF288">
    <property type="entry name" value="CELL DIVISION PROTEIN YTFB"/>
    <property type="match status" value="1"/>
</dbReference>
<comment type="cofactor">
    <cofactor evidence="1">
        <name>Zn(2+)</name>
        <dbReference type="ChEBI" id="CHEBI:29105"/>
    </cofactor>
</comment>
<dbReference type="SUPFAM" id="SSF51261">
    <property type="entry name" value="Duplicated hybrid motif"/>
    <property type="match status" value="1"/>
</dbReference>
<keyword evidence="7" id="KW-0482">Metalloprotease</keyword>
<proteinExistence type="predicted"/>
<dbReference type="InterPro" id="IPR016047">
    <property type="entry name" value="M23ase_b-sheet_dom"/>
</dbReference>
<dbReference type="InterPro" id="IPR050570">
    <property type="entry name" value="Cell_wall_metabolism_enzyme"/>
</dbReference>
<evidence type="ECO:0008006" key="13">
    <source>
        <dbReference type="Google" id="ProtNLM"/>
    </source>
</evidence>
<name>A0ABN6P229_9PROT</name>
<keyword evidence="8" id="KW-0732">Signal</keyword>
<evidence type="ECO:0000259" key="9">
    <source>
        <dbReference type="Pfam" id="PF01551"/>
    </source>
</evidence>
<dbReference type="InterPro" id="IPR011055">
    <property type="entry name" value="Dup_hybrid_motif"/>
</dbReference>
<protein>
    <recommendedName>
        <fullName evidence="13">Peptidase M23</fullName>
    </recommendedName>
</protein>
<feature type="chain" id="PRO_5045311361" description="Peptidase M23" evidence="8">
    <location>
        <begin position="23"/>
        <end position="397"/>
    </location>
</feature>
<comment type="subcellular location">
    <subcellularLocation>
        <location evidence="2">Cell envelope</location>
    </subcellularLocation>
</comment>
<reference evidence="11 12" key="1">
    <citation type="journal article" date="2016" name="Microbes Environ.">
        <title>Phylogenetically diverse aerobic anoxygenic phototrophic bacteria isolated from epilithic biofilms in Tama river, Japan.</title>
        <authorList>
            <person name="Hirose S."/>
            <person name="Matsuura K."/>
            <person name="Haruta S."/>
        </authorList>
    </citation>
    <scope>NUCLEOTIDE SEQUENCE [LARGE SCALE GENOMIC DNA]</scope>
    <source>
        <strain evidence="11 12">S08</strain>
    </source>
</reference>
<gene>
    <name evidence="11" type="ORF">Rmf_18510</name>
</gene>
<evidence type="ECO:0000256" key="6">
    <source>
        <dbReference type="ARBA" id="ARBA00022833"/>
    </source>
</evidence>
<dbReference type="RefSeq" id="WP_244459144.1">
    <property type="nucleotide sequence ID" value="NZ_AP025637.1"/>
</dbReference>
<keyword evidence="6" id="KW-0862">Zinc</keyword>
<evidence type="ECO:0000256" key="7">
    <source>
        <dbReference type="ARBA" id="ARBA00023049"/>
    </source>
</evidence>
<feature type="domain" description="Csd3-like second N-terminal" evidence="10">
    <location>
        <begin position="127"/>
        <end position="245"/>
    </location>
</feature>
<dbReference type="Pfam" id="PF19425">
    <property type="entry name" value="Csd3_N2"/>
    <property type="match status" value="1"/>
</dbReference>
<feature type="domain" description="M23ase beta-sheet core" evidence="9">
    <location>
        <begin position="257"/>
        <end position="354"/>
    </location>
</feature>
<dbReference type="PANTHER" id="PTHR21666">
    <property type="entry name" value="PEPTIDASE-RELATED"/>
    <property type="match status" value="1"/>
</dbReference>
<evidence type="ECO:0000256" key="3">
    <source>
        <dbReference type="ARBA" id="ARBA00022670"/>
    </source>
</evidence>
<keyword evidence="12" id="KW-1185">Reference proteome</keyword>
<keyword evidence="4" id="KW-0479">Metal-binding</keyword>